<reference evidence="1 2" key="1">
    <citation type="submission" date="2016-03" db="EMBL/GenBank/DDBJ databases">
        <title>Speciation and ecological success in dimly lit waters: horizontal gene transfer in a green sulfur bacteria bloom unveiled by metagenomic assembly.</title>
        <authorList>
            <person name="Llorens-Mares T."/>
            <person name="Liu Z."/>
            <person name="Allen L.Z."/>
            <person name="Rusch D.B."/>
            <person name="Craig M.T."/>
            <person name="Dupont C.L."/>
            <person name="Bryant D.A."/>
            <person name="Casamayor E.O."/>
        </authorList>
    </citation>
    <scope>NUCLEOTIDE SEQUENCE [LARGE SCALE GENOMIC DNA]</scope>
    <source>
        <strain evidence="1">CIII</strain>
    </source>
</reference>
<sequence>MHDYNNDKTMMNMADETTVQARGATSSLVDATARLGQLQVEMMAGGLKAVLALLVPLSRASVELSLSMLKTFSRVMDGVTTALVPKRQV</sequence>
<evidence type="ECO:0000313" key="1">
    <source>
        <dbReference type="EMBL" id="KZK74356.1"/>
    </source>
</evidence>
<evidence type="ECO:0000313" key="2">
    <source>
        <dbReference type="Proteomes" id="UP000076481"/>
    </source>
</evidence>
<accession>A0A165LS29</accession>
<dbReference type="RefSeq" id="WP_303681496.1">
    <property type="nucleotide sequence ID" value="NZ_LVWG01000028.1"/>
</dbReference>
<proteinExistence type="predicted"/>
<gene>
    <name evidence="1" type="ORF">A3K90_02825</name>
</gene>
<dbReference type="Proteomes" id="UP000076481">
    <property type="component" value="Unassembled WGS sequence"/>
</dbReference>
<dbReference type="AlphaFoldDB" id="A0A165LS29"/>
<dbReference type="EMBL" id="LVWG01000028">
    <property type="protein sequence ID" value="KZK74356.1"/>
    <property type="molecule type" value="Genomic_DNA"/>
</dbReference>
<comment type="caution">
    <text evidence="1">The sequence shown here is derived from an EMBL/GenBank/DDBJ whole genome shotgun (WGS) entry which is preliminary data.</text>
</comment>
<protein>
    <recommendedName>
        <fullName evidence="3">Chlorosome envelope protein B</fullName>
    </recommendedName>
</protein>
<organism evidence="1 2">
    <name type="scientific">Pelodictyon luteolum</name>
    <dbReference type="NCBI Taxonomy" id="1100"/>
    <lineage>
        <taxon>Bacteria</taxon>
        <taxon>Pseudomonadati</taxon>
        <taxon>Chlorobiota</taxon>
        <taxon>Chlorobiia</taxon>
        <taxon>Chlorobiales</taxon>
        <taxon>Chlorobiaceae</taxon>
        <taxon>Chlorobium/Pelodictyon group</taxon>
        <taxon>Pelodictyon</taxon>
    </lineage>
</organism>
<name>A0A165LS29_PELLU</name>
<evidence type="ECO:0008006" key="3">
    <source>
        <dbReference type="Google" id="ProtNLM"/>
    </source>
</evidence>